<evidence type="ECO:0000256" key="6">
    <source>
        <dbReference type="ARBA" id="ARBA00023139"/>
    </source>
</evidence>
<name>L2GWW6_VAVCU</name>
<dbReference type="GO" id="GO:0005783">
    <property type="term" value="C:endoplasmic reticulum"/>
    <property type="evidence" value="ECO:0007669"/>
    <property type="project" value="TreeGrafter"/>
</dbReference>
<evidence type="ECO:0000256" key="8">
    <source>
        <dbReference type="ARBA" id="ARBA00023315"/>
    </source>
</evidence>
<dbReference type="Pfam" id="PF01529">
    <property type="entry name" value="DHHC"/>
    <property type="match status" value="1"/>
</dbReference>
<dbReference type="PROSITE" id="PS50216">
    <property type="entry name" value="DHHC"/>
    <property type="match status" value="1"/>
</dbReference>
<dbReference type="GO" id="GO:0006612">
    <property type="term" value="P:protein targeting to membrane"/>
    <property type="evidence" value="ECO:0007669"/>
    <property type="project" value="TreeGrafter"/>
</dbReference>
<evidence type="ECO:0000256" key="5">
    <source>
        <dbReference type="ARBA" id="ARBA00023136"/>
    </source>
</evidence>
<dbReference type="InParanoid" id="L2GWW6"/>
<evidence type="ECO:0000256" key="2">
    <source>
        <dbReference type="ARBA" id="ARBA00022679"/>
    </source>
</evidence>
<proteinExistence type="inferred from homology"/>
<dbReference type="GO" id="GO:0016020">
    <property type="term" value="C:membrane"/>
    <property type="evidence" value="ECO:0007669"/>
    <property type="project" value="UniProtKB-SubCell"/>
</dbReference>
<organism evidence="12 13">
    <name type="scientific">Vavraia culicis (isolate floridensis)</name>
    <name type="common">Microsporidian parasite</name>
    <dbReference type="NCBI Taxonomy" id="948595"/>
    <lineage>
        <taxon>Eukaryota</taxon>
        <taxon>Fungi</taxon>
        <taxon>Fungi incertae sedis</taxon>
        <taxon>Microsporidia</taxon>
        <taxon>Pleistophoridae</taxon>
        <taxon>Vavraia</taxon>
    </lineage>
</organism>
<dbReference type="InterPro" id="IPR001594">
    <property type="entry name" value="Palmitoyltrfase_DHHC"/>
</dbReference>
<protein>
    <recommendedName>
        <fullName evidence="10">Palmitoyltransferase</fullName>
        <ecNumber evidence="10">2.3.1.225</ecNumber>
    </recommendedName>
</protein>
<dbReference type="RefSeq" id="XP_008073930.1">
    <property type="nucleotide sequence ID" value="XM_008075739.1"/>
</dbReference>
<dbReference type="EC" id="2.3.1.225" evidence="10"/>
<gene>
    <name evidence="12" type="ORF">VCUG_00908</name>
</gene>
<feature type="transmembrane region" description="Helical" evidence="10">
    <location>
        <begin position="12"/>
        <end position="33"/>
    </location>
</feature>
<keyword evidence="2 10" id="KW-0808">Transferase</keyword>
<keyword evidence="13" id="KW-1185">Reference proteome</keyword>
<comment type="catalytic activity">
    <reaction evidence="9 10">
        <text>L-cysteinyl-[protein] + hexadecanoyl-CoA = S-hexadecanoyl-L-cysteinyl-[protein] + CoA</text>
        <dbReference type="Rhea" id="RHEA:36683"/>
        <dbReference type="Rhea" id="RHEA-COMP:10131"/>
        <dbReference type="Rhea" id="RHEA-COMP:11032"/>
        <dbReference type="ChEBI" id="CHEBI:29950"/>
        <dbReference type="ChEBI" id="CHEBI:57287"/>
        <dbReference type="ChEBI" id="CHEBI:57379"/>
        <dbReference type="ChEBI" id="CHEBI:74151"/>
        <dbReference type="EC" id="2.3.1.225"/>
    </reaction>
</comment>
<reference evidence="13" key="1">
    <citation type="submission" date="2011-03" db="EMBL/GenBank/DDBJ databases">
        <title>The genome sequence of Vavraia culicis strain floridensis.</title>
        <authorList>
            <consortium name="The Broad Institute Genome Sequencing Platform"/>
            <person name="Cuomo C."/>
            <person name="Becnel J."/>
            <person name="Sanscrainte N."/>
            <person name="Young S.K."/>
            <person name="Zeng Q."/>
            <person name="Gargeya S."/>
            <person name="Fitzgerald M."/>
            <person name="Haas B."/>
            <person name="Abouelleil A."/>
            <person name="Alvarado L."/>
            <person name="Arachchi H.M."/>
            <person name="Berlin A."/>
            <person name="Chapman S.B."/>
            <person name="Gearin G."/>
            <person name="Goldberg J."/>
            <person name="Griggs A."/>
            <person name="Gujja S."/>
            <person name="Hansen M."/>
            <person name="Heiman D."/>
            <person name="Howarth C."/>
            <person name="Larimer J."/>
            <person name="Lui A."/>
            <person name="MacDonald P.J.P."/>
            <person name="McCowen C."/>
            <person name="Montmayeur A."/>
            <person name="Murphy C."/>
            <person name="Neiman D."/>
            <person name="Pearson M."/>
            <person name="Priest M."/>
            <person name="Roberts A."/>
            <person name="Saif S."/>
            <person name="Shea T."/>
            <person name="Sisk P."/>
            <person name="Stolte C."/>
            <person name="Sykes S."/>
            <person name="Wortman J."/>
            <person name="Nusbaum C."/>
            <person name="Birren B."/>
        </authorList>
    </citation>
    <scope>NUCLEOTIDE SEQUENCE [LARGE SCALE GENOMIC DNA]</scope>
    <source>
        <strain evidence="13">floridensis</strain>
    </source>
</reference>
<evidence type="ECO:0000256" key="4">
    <source>
        <dbReference type="ARBA" id="ARBA00022989"/>
    </source>
</evidence>
<feature type="transmembrane region" description="Helical" evidence="10">
    <location>
        <begin position="187"/>
        <end position="207"/>
    </location>
</feature>
<dbReference type="GO" id="GO:0019706">
    <property type="term" value="F:protein-cysteine S-palmitoyltransferase activity"/>
    <property type="evidence" value="ECO:0007669"/>
    <property type="project" value="UniProtKB-EC"/>
</dbReference>
<keyword evidence="5 10" id="KW-0472">Membrane</keyword>
<evidence type="ECO:0000256" key="9">
    <source>
        <dbReference type="ARBA" id="ARBA00048048"/>
    </source>
</evidence>
<feature type="transmembrane region" description="Helical" evidence="10">
    <location>
        <begin position="152"/>
        <end position="175"/>
    </location>
</feature>
<comment type="subcellular location">
    <subcellularLocation>
        <location evidence="1">Membrane</location>
        <topology evidence="1">Multi-pass membrane protein</topology>
    </subcellularLocation>
</comment>
<dbReference type="Proteomes" id="UP000011081">
    <property type="component" value="Unassembled WGS sequence"/>
</dbReference>
<evidence type="ECO:0000259" key="11">
    <source>
        <dbReference type="Pfam" id="PF01529"/>
    </source>
</evidence>
<evidence type="ECO:0000256" key="10">
    <source>
        <dbReference type="RuleBase" id="RU079119"/>
    </source>
</evidence>
<keyword evidence="8 10" id="KW-0012">Acyltransferase</keyword>
<keyword evidence="6" id="KW-0564">Palmitate</keyword>
<dbReference type="InterPro" id="IPR039859">
    <property type="entry name" value="PFA4/ZDH16/20/ERF2-like"/>
</dbReference>
<feature type="domain" description="Palmitoyltransferase DHHC" evidence="11">
    <location>
        <begin position="107"/>
        <end position="222"/>
    </location>
</feature>
<evidence type="ECO:0000313" key="13">
    <source>
        <dbReference type="Proteomes" id="UP000011081"/>
    </source>
</evidence>
<dbReference type="FunCoup" id="L2GWW6">
    <property type="interactions" value="54"/>
</dbReference>
<sequence>MRKGKEKNLFTFYACSYIVMFIFSYYVLMFVHIRKIYKYKKNIYFFYLGNYVSLYIMILLLQIFLASFDRLLYKPRKFNEMTEESLNEIFNPFFTHEILIKTIKVVRICSECNAYKPPRTHHCQICDLCFTKMDHHCFLLNVCIGHTNYKHYYLFLLVNWMYSTFLFVLFLHYVISANQTPARMAFYVLAIISNGIILIIALIFLVLHTRLLLFNETTIERLAIDEFLAGDNNYEGIFQEGLLSTDENMDVRDRKLLNPYFLGYIENVKEVFGDNYCEWIMPYFTGRSNGIYFKKH</sequence>
<comment type="similarity">
    <text evidence="10">Belongs to the DHHC palmitoyltransferase family.</text>
</comment>
<keyword evidence="4 10" id="KW-1133">Transmembrane helix</keyword>
<feature type="transmembrane region" description="Helical" evidence="10">
    <location>
        <begin position="45"/>
        <end position="68"/>
    </location>
</feature>
<dbReference type="VEuPathDB" id="MicrosporidiaDB:VCUG_00908"/>
<accession>L2GWW6</accession>
<dbReference type="PANTHER" id="PTHR22883">
    <property type="entry name" value="ZINC FINGER DHHC DOMAIN CONTAINING PROTEIN"/>
    <property type="match status" value="1"/>
</dbReference>
<dbReference type="AlphaFoldDB" id="L2GWW6"/>
<dbReference type="GeneID" id="19878791"/>
<keyword evidence="3 10" id="KW-0812">Transmembrane</keyword>
<evidence type="ECO:0000313" key="12">
    <source>
        <dbReference type="EMBL" id="ELA47585.1"/>
    </source>
</evidence>
<dbReference type="EMBL" id="GL877415">
    <property type="protein sequence ID" value="ELA47585.1"/>
    <property type="molecule type" value="Genomic_DNA"/>
</dbReference>
<dbReference type="GO" id="GO:0005794">
    <property type="term" value="C:Golgi apparatus"/>
    <property type="evidence" value="ECO:0007669"/>
    <property type="project" value="TreeGrafter"/>
</dbReference>
<dbReference type="HOGENOM" id="CLU_027721_3_0_1"/>
<comment type="domain">
    <text evidence="10">The DHHC domain is required for palmitoyltransferase activity.</text>
</comment>
<evidence type="ECO:0000256" key="1">
    <source>
        <dbReference type="ARBA" id="ARBA00004141"/>
    </source>
</evidence>
<dbReference type="OMA" id="CFTKMDH"/>
<evidence type="ECO:0000256" key="3">
    <source>
        <dbReference type="ARBA" id="ARBA00022692"/>
    </source>
</evidence>
<evidence type="ECO:0000256" key="7">
    <source>
        <dbReference type="ARBA" id="ARBA00023288"/>
    </source>
</evidence>
<keyword evidence="7" id="KW-0449">Lipoprotein</keyword>
<dbReference type="OrthoDB" id="9909019at2759"/>